<comment type="similarity">
    <text evidence="1 5">Belongs to the 11S seed storage protein (globulins) family.</text>
</comment>
<dbReference type="PDB" id="5WXU">
    <property type="method" value="X-ray"/>
    <property type="resolution" value="1.70 A"/>
    <property type="chains" value="A/B/C/D/E/F=1-479"/>
</dbReference>
<evidence type="ECO:0000256" key="2">
    <source>
        <dbReference type="ARBA" id="ARBA00022761"/>
    </source>
</evidence>
<feature type="signal peptide" evidence="5">
    <location>
        <begin position="1"/>
        <end position="26"/>
    </location>
</feature>
<organism evidence="7">
    <name type="scientific">Wrightia tinctoria</name>
    <dbReference type="NCBI Taxonomy" id="653463"/>
    <lineage>
        <taxon>Eukaryota</taxon>
        <taxon>Viridiplantae</taxon>
        <taxon>Streptophyta</taxon>
        <taxon>Embryophyta</taxon>
        <taxon>Tracheophyta</taxon>
        <taxon>Spermatophyta</taxon>
        <taxon>Magnoliopsida</taxon>
        <taxon>eudicotyledons</taxon>
        <taxon>Gunneridae</taxon>
        <taxon>Pentapetalae</taxon>
        <taxon>asterids</taxon>
        <taxon>lamiids</taxon>
        <taxon>Gentianales</taxon>
        <taxon>Apocynaceae</taxon>
        <taxon>Apocynoideae</taxon>
        <taxon>Wrightieae</taxon>
        <taxon>Wrightia</taxon>
    </lineage>
</organism>
<dbReference type="Pfam" id="PF00190">
    <property type="entry name" value="Cupin_1"/>
    <property type="match status" value="2"/>
</dbReference>
<dbReference type="EMBL" id="KM819576">
    <property type="protein sequence ID" value="AKN58856.1"/>
    <property type="molecule type" value="mRNA"/>
</dbReference>
<dbReference type="CDD" id="cd02242">
    <property type="entry name" value="cupin_11S_legumin_N"/>
    <property type="match status" value="1"/>
</dbReference>
<reference evidence="7" key="1">
    <citation type="submission" date="2014-10" db="EMBL/GenBank/DDBJ databases">
        <title>Isolation of full length 11S globulin from Wrightia tinctoria.</title>
        <authorList>
            <person name="Choudhary A.K."/>
            <person name="Mishra G."/>
        </authorList>
    </citation>
    <scope>NUCLEOTIDE SEQUENCE</scope>
</reference>
<evidence type="ECO:0000256" key="4">
    <source>
        <dbReference type="ARBA" id="ARBA00023157"/>
    </source>
</evidence>
<dbReference type="PRINTS" id="PR00439">
    <property type="entry name" value="11SGLOBULIN"/>
</dbReference>
<comment type="subunit">
    <text evidence="5">Hexamer; each subunit is composed of an acidic and a basic chain derived from a single precursor and linked by a disulfide bond.</text>
</comment>
<dbReference type="CDD" id="cd02243">
    <property type="entry name" value="cupin_11S_legumin_C"/>
    <property type="match status" value="1"/>
</dbReference>
<reference evidence="8" key="2">
    <citation type="journal article" date="2017" name="Sci. Rep.">
        <title>A novel function for globulin in sequestering plant hormone: Crystal structure of Wrightia tinctoria 11S globulin in complex with auxin.</title>
        <authorList>
            <person name="Kumar P."/>
            <person name="Kesari P."/>
            <person name="Dhindwal S."/>
            <person name="Choudhary A.K."/>
            <person name="Katiki M."/>
            <person name="Neetu"/>
            <person name="Verma A."/>
            <person name="Ambatipudi K."/>
            <person name="Tomar S."/>
            <person name="Sharma A.K."/>
            <person name="Mishra G."/>
            <person name="Kumar P."/>
        </authorList>
    </citation>
    <scope>X-RAY CRYSTALLOGRAPHY (1.70 ANGSTROMS) IN COMPLEX WITH (INDOL-3-YL)ACETATE</scope>
    <scope>DISULFIDE BONDS</scope>
</reference>
<evidence type="ECO:0000313" key="7">
    <source>
        <dbReference type="EMBL" id="AKN58856.1"/>
    </source>
</evidence>
<evidence type="ECO:0000259" key="6">
    <source>
        <dbReference type="SMART" id="SM00835"/>
    </source>
</evidence>
<dbReference type="InterPro" id="IPR014710">
    <property type="entry name" value="RmlC-like_jellyroll"/>
</dbReference>
<evidence type="ECO:0000256" key="3">
    <source>
        <dbReference type="ARBA" id="ARBA00023129"/>
    </source>
</evidence>
<dbReference type="SMART" id="SM00835">
    <property type="entry name" value="Cupin_1"/>
    <property type="match status" value="2"/>
</dbReference>
<evidence type="ECO:0007829" key="8">
    <source>
        <dbReference type="PDB" id="5WXU"/>
    </source>
</evidence>
<evidence type="ECO:0000256" key="5">
    <source>
        <dbReference type="RuleBase" id="RU003681"/>
    </source>
</evidence>
<feature type="binding site" evidence="8">
    <location>
        <position position="427"/>
    </location>
    <ligand>
        <name>(indol-3-yl)acetate</name>
        <dbReference type="ChEBI" id="CHEBI:30854"/>
    </ligand>
</feature>
<proteinExistence type="evidence at protein level"/>
<dbReference type="PANTHER" id="PTHR31189:SF54">
    <property type="entry name" value="11S GLOBULIN SEED STORAGE PROTEIN 2-LIKE"/>
    <property type="match status" value="1"/>
</dbReference>
<dbReference type="PANTHER" id="PTHR31189">
    <property type="entry name" value="OS03G0336100 PROTEIN-RELATED"/>
    <property type="match status" value="1"/>
</dbReference>
<dbReference type="PROSITE" id="PS00305">
    <property type="entry name" value="11S_SEED_STORAGE"/>
    <property type="match status" value="1"/>
</dbReference>
<dbReference type="FunFam" id="2.60.120.10:FF:000073">
    <property type="entry name" value="Glycinin G1"/>
    <property type="match status" value="1"/>
</dbReference>
<keyword evidence="3 5" id="KW-0708">Seed storage protein</keyword>
<name>A0A162EGL7_9GENT</name>
<dbReference type="InterPro" id="IPR011051">
    <property type="entry name" value="RmlC_Cupin_sf"/>
</dbReference>
<dbReference type="InterPro" id="IPR050253">
    <property type="entry name" value="Seed_Storage-Functional"/>
</dbReference>
<dbReference type="GO" id="GO:0045735">
    <property type="term" value="F:nutrient reservoir activity"/>
    <property type="evidence" value="ECO:0007669"/>
    <property type="project" value="UniProtKB-KW"/>
</dbReference>
<keyword evidence="5" id="KW-0732">Signal</keyword>
<dbReference type="SUPFAM" id="SSF51182">
    <property type="entry name" value="RmlC-like cupins"/>
    <property type="match status" value="1"/>
</dbReference>
<feature type="disulfide bond" evidence="8">
    <location>
        <begin position="120"/>
        <end position="291"/>
    </location>
</feature>
<keyword evidence="8" id="KW-0002">3D-structure</keyword>
<feature type="domain" description="Cupin type-1" evidence="6">
    <location>
        <begin position="47"/>
        <end position="246"/>
    </location>
</feature>
<dbReference type="PDBsum" id="5WXU"/>
<protein>
    <submittedName>
        <fullName evidence="7">11S globulin</fullName>
    </submittedName>
</protein>
<dbReference type="AlphaFoldDB" id="A0A162EGL7"/>
<accession>A0A162EGL7</accession>
<evidence type="ECO:0000256" key="1">
    <source>
        <dbReference type="ARBA" id="ARBA00007178"/>
    </source>
</evidence>
<dbReference type="SMR" id="A0A162EGL7"/>
<keyword evidence="2 5" id="KW-0758">Storage protein</keyword>
<keyword evidence="4 5" id="KW-1015">Disulfide bond</keyword>
<feature type="chain" id="PRO_5007747828" evidence="5">
    <location>
        <begin position="27"/>
        <end position="479"/>
    </location>
</feature>
<sequence>MASTSFLQVLIALICLVLLCERSCLASRQSSPQSITEKQGIGECDLQRVNPLEPAHRIQHEAGYSEIWDPTSRELQCAGIDATRHVIENRGLFVPSYNNAPMLIIVVQGHGILGAVFPGCPETFQSFHPTEKEGGDSRGPDQTFRDRHQKVHFIRQGDVIALPAGIVHWAYNEATEKLVLLVIHDLSNRENQLDQNLRRYFLGGNQKGDEETWAVGSKNLLWNNVFQPLDPQFLGRASGVNSEIIKKLQSENDFRGYMVRVRDGLRLVRPSSEEPRPPRPLLDNGYEETLCTVRIKENLLNPERADIYTSRGGTVSTLNSYNLPILRKLQLSANREYLYPNAMIVPEWNNNAHSISYVTRGSGRLQVGGSSKSTVYDGDVRQGQLFIIPQNYVYLKQAGPQGLELYTVKTNDRAKATALVGRTSVIRAVPLDVWINVFQLTQDEARSLKYNREEITVLGPELPKPQPEGGGYYPWSIVA</sequence>
<feature type="domain" description="Cupin type-1" evidence="6">
    <location>
        <begin position="297"/>
        <end position="446"/>
    </location>
</feature>
<comment type="function">
    <text evidence="5">Seed storage protein.</text>
</comment>
<dbReference type="InterPro" id="IPR006044">
    <property type="entry name" value="11S_seedstore_pln"/>
</dbReference>
<feature type="disulfide bond" evidence="8">
    <location>
        <begin position="44"/>
        <end position="77"/>
    </location>
</feature>
<dbReference type="Gene3D" id="2.60.120.10">
    <property type="entry name" value="Jelly Rolls"/>
    <property type="match status" value="2"/>
</dbReference>
<dbReference type="InterPro" id="IPR006045">
    <property type="entry name" value="Cupin_1"/>
</dbReference>
<dbReference type="InterPro" id="IPR022379">
    <property type="entry name" value="11S_seedstore_CS"/>
</dbReference>